<dbReference type="STRING" id="1552.A7L45_16845"/>
<feature type="domain" description="NAD-dependent epimerase/dehydratase" evidence="1">
    <location>
        <begin position="10"/>
        <end position="130"/>
    </location>
</feature>
<dbReference type="InterPro" id="IPR016040">
    <property type="entry name" value="NAD(P)-bd_dom"/>
</dbReference>
<organism evidence="3 4">
    <name type="scientific">Clostridium estertheticum subsp. estertheticum</name>
    <dbReference type="NCBI Taxonomy" id="1552"/>
    <lineage>
        <taxon>Bacteria</taxon>
        <taxon>Bacillati</taxon>
        <taxon>Bacillota</taxon>
        <taxon>Clostridia</taxon>
        <taxon>Eubacteriales</taxon>
        <taxon>Clostridiaceae</taxon>
        <taxon>Clostridium</taxon>
    </lineage>
</organism>
<evidence type="ECO:0000259" key="2">
    <source>
        <dbReference type="Pfam" id="PF16363"/>
    </source>
</evidence>
<gene>
    <name evidence="3" type="ORF">A7L45_16845</name>
</gene>
<name>A0A1J0GK13_9CLOT</name>
<dbReference type="AlphaFoldDB" id="A0A1J0GK13"/>
<evidence type="ECO:0000313" key="4">
    <source>
        <dbReference type="Proteomes" id="UP000182569"/>
    </source>
</evidence>
<dbReference type="Proteomes" id="UP000182569">
    <property type="component" value="Chromosome"/>
</dbReference>
<dbReference type="KEGG" id="ceu:A7L45_16845"/>
<proteinExistence type="predicted"/>
<dbReference type="Pfam" id="PF16363">
    <property type="entry name" value="GDP_Man_Dehyd"/>
    <property type="match status" value="1"/>
</dbReference>
<dbReference type="PANTHER" id="PTHR43245">
    <property type="entry name" value="BIFUNCTIONAL POLYMYXIN RESISTANCE PROTEIN ARNA"/>
    <property type="match status" value="1"/>
</dbReference>
<dbReference type="RefSeq" id="WP_071613915.1">
    <property type="nucleotide sequence ID" value="NZ_CP015756.1"/>
</dbReference>
<dbReference type="Gene3D" id="3.90.25.10">
    <property type="entry name" value="UDP-galactose 4-epimerase, domain 1"/>
    <property type="match status" value="1"/>
</dbReference>
<dbReference type="InterPro" id="IPR036291">
    <property type="entry name" value="NAD(P)-bd_dom_sf"/>
</dbReference>
<dbReference type="EMBL" id="CP015756">
    <property type="protein sequence ID" value="APC41623.1"/>
    <property type="molecule type" value="Genomic_DNA"/>
</dbReference>
<dbReference type="OrthoDB" id="9779041at2"/>
<dbReference type="SUPFAM" id="SSF51735">
    <property type="entry name" value="NAD(P)-binding Rossmann-fold domains"/>
    <property type="match status" value="1"/>
</dbReference>
<dbReference type="InterPro" id="IPR001509">
    <property type="entry name" value="Epimerase_deHydtase"/>
</dbReference>
<evidence type="ECO:0000313" key="3">
    <source>
        <dbReference type="EMBL" id="APC41623.1"/>
    </source>
</evidence>
<dbReference type="Gene3D" id="3.40.50.720">
    <property type="entry name" value="NAD(P)-binding Rossmann-like Domain"/>
    <property type="match status" value="2"/>
</dbReference>
<accession>A0A1J0GK13</accession>
<evidence type="ECO:0008006" key="5">
    <source>
        <dbReference type="Google" id="ProtNLM"/>
    </source>
</evidence>
<dbReference type="InterPro" id="IPR050177">
    <property type="entry name" value="Lipid_A_modif_metabolic_enz"/>
</dbReference>
<dbReference type="Pfam" id="PF01370">
    <property type="entry name" value="Epimerase"/>
    <property type="match status" value="1"/>
</dbReference>
<dbReference type="PANTHER" id="PTHR43245:SF13">
    <property type="entry name" value="UDP-D-APIOSE_UDP-D-XYLOSE SYNTHASE 2"/>
    <property type="match status" value="1"/>
</dbReference>
<keyword evidence="4" id="KW-1185">Reference proteome</keyword>
<feature type="domain" description="NAD(P)-binding" evidence="2">
    <location>
        <begin position="139"/>
        <end position="272"/>
    </location>
</feature>
<reference evidence="4" key="1">
    <citation type="journal article" date="2016" name="Front. Microbiol.">
        <title>Complete Genome Sequence of Clostridium estertheticum DSM 8809, a Microbe Identified in Spoiled Vacuum Packed Beef.</title>
        <authorList>
            <person name="Yu Z."/>
            <person name="Gunn L."/>
            <person name="Brennan E."/>
            <person name="Reid R."/>
            <person name="Wall P.G."/>
            <person name="Gaora O.P."/>
            <person name="Hurley D."/>
            <person name="Bolton D."/>
            <person name="Fanning S."/>
        </authorList>
    </citation>
    <scope>NUCLEOTIDE SEQUENCE [LARGE SCALE GENOMIC DNA]</scope>
    <source>
        <strain evidence="4">DSM 8809</strain>
    </source>
</reference>
<evidence type="ECO:0000259" key="1">
    <source>
        <dbReference type="Pfam" id="PF01370"/>
    </source>
</evidence>
<protein>
    <recommendedName>
        <fullName evidence="5">NAD-dependent epimerase/dehydratase domain-containing protein</fullName>
    </recommendedName>
</protein>
<sequence>MKRSLKGKRVIVIGYNGYVGRHLVEELVKREAIVFGIGRKILRFNKNTEVYSCDISDSKEVSTVTNKIQPHAIFHAAAYGVTQSADRYIKAIDININGTINSIESIKNIKNFKNFKVFINTGSEFEYGYRQVTFKEGMNLRLFSIYGGIENKNRFIPYIVDCSLSNKEVNLTSCKQVRDYVFINDIVNSYICSYNNLNRKNEIINISTNNEVTLKGMVEIVKSIENPNLRVNIGALEDRRQEIWKIVGDNDKTKEIIEWEPKVDIYSGLKETIELYRRIYNYEN</sequence>